<dbReference type="InterPro" id="IPR051017">
    <property type="entry name" value="Aldolase-II_Adducin_sf"/>
</dbReference>
<dbReference type="PANTHER" id="PTHR10672">
    <property type="entry name" value="ADDUCIN"/>
    <property type="match status" value="1"/>
</dbReference>
<dbReference type="SMART" id="SM01007">
    <property type="entry name" value="Aldolase_II"/>
    <property type="match status" value="1"/>
</dbReference>
<dbReference type="PANTHER" id="PTHR10672:SF3">
    <property type="entry name" value="PROTEIN HU-LI TAI SHAO"/>
    <property type="match status" value="1"/>
</dbReference>
<sequence>MINAFGENYDEVKASSLVKIDVDGKVVSGANSAVNYAGFVIHSAIHMMHEAGNLVVMHIHSRAGMAIAAIKEGLLPISMFSTVFYENIGYHDYEGASLYLDERERIVRSLGSAKALILRNHGLLVTGASVAECFLRLYRLERACQIQVDAAACGTPNLIGAPVATRSRNDLGEFQGMQRVPEGTIEFAALRRKLDRIDPGYRD</sequence>
<proteinExistence type="inferred from homology"/>
<evidence type="ECO:0000259" key="2">
    <source>
        <dbReference type="SMART" id="SM01007"/>
    </source>
</evidence>
<comment type="caution">
    <text evidence="3">The sequence shown here is derived from an EMBL/GenBank/DDBJ whole genome shotgun (WGS) entry which is preliminary data.</text>
</comment>
<dbReference type="Pfam" id="PF00596">
    <property type="entry name" value="Aldolase_II"/>
    <property type="match status" value="1"/>
</dbReference>
<evidence type="ECO:0000313" key="3">
    <source>
        <dbReference type="EMBL" id="NPT59166.1"/>
    </source>
</evidence>
<name>A0A972NT10_9BURK</name>
<dbReference type="GO" id="GO:0005856">
    <property type="term" value="C:cytoskeleton"/>
    <property type="evidence" value="ECO:0007669"/>
    <property type="project" value="TreeGrafter"/>
</dbReference>
<organism evidence="3 4">
    <name type="scientific">Paraburkholderia elongata</name>
    <dbReference type="NCBI Taxonomy" id="2675747"/>
    <lineage>
        <taxon>Bacteria</taxon>
        <taxon>Pseudomonadati</taxon>
        <taxon>Pseudomonadota</taxon>
        <taxon>Betaproteobacteria</taxon>
        <taxon>Burkholderiales</taxon>
        <taxon>Burkholderiaceae</taxon>
        <taxon>Paraburkholderia</taxon>
    </lineage>
</organism>
<comment type="similarity">
    <text evidence="1">Belongs to the aldolase class II family.</text>
</comment>
<evidence type="ECO:0000313" key="4">
    <source>
        <dbReference type="Proteomes" id="UP000655523"/>
    </source>
</evidence>
<dbReference type="EMBL" id="WOEZ01000186">
    <property type="protein sequence ID" value="NPT59166.1"/>
    <property type="molecule type" value="Genomic_DNA"/>
</dbReference>
<dbReference type="InterPro" id="IPR036409">
    <property type="entry name" value="Aldolase_II/adducin_N_sf"/>
</dbReference>
<dbReference type="InterPro" id="IPR001303">
    <property type="entry name" value="Aldolase_II/adducin_N"/>
</dbReference>
<evidence type="ECO:0000256" key="1">
    <source>
        <dbReference type="ARBA" id="ARBA00037961"/>
    </source>
</evidence>
<keyword evidence="4" id="KW-1185">Reference proteome</keyword>
<dbReference type="SUPFAM" id="SSF53639">
    <property type="entry name" value="AraD/HMP-PK domain-like"/>
    <property type="match status" value="1"/>
</dbReference>
<dbReference type="Gene3D" id="3.40.225.10">
    <property type="entry name" value="Class II aldolase/adducin N-terminal domain"/>
    <property type="match status" value="1"/>
</dbReference>
<dbReference type="GO" id="GO:0051015">
    <property type="term" value="F:actin filament binding"/>
    <property type="evidence" value="ECO:0007669"/>
    <property type="project" value="TreeGrafter"/>
</dbReference>
<reference evidence="3 4" key="1">
    <citation type="submission" date="2019-11" db="EMBL/GenBank/DDBJ databases">
        <title>Metabolism of dissolved organic matter in forest soils.</title>
        <authorList>
            <person name="Cyle K.T."/>
            <person name="Wilhelm R.C."/>
            <person name="Martinez C.E."/>
        </authorList>
    </citation>
    <scope>NUCLEOTIDE SEQUENCE [LARGE SCALE GENOMIC DNA]</scope>
    <source>
        <strain evidence="3 4">5N</strain>
    </source>
</reference>
<dbReference type="NCBIfam" id="NF005451">
    <property type="entry name" value="PRK07044.1"/>
    <property type="match status" value="1"/>
</dbReference>
<dbReference type="AlphaFoldDB" id="A0A972NT10"/>
<feature type="domain" description="Class II aldolase/adducin N-terminal" evidence="2">
    <location>
        <begin position="2"/>
        <end position="148"/>
    </location>
</feature>
<protein>
    <submittedName>
        <fullName evidence="3">Class II aldolase/adducin family protein</fullName>
    </submittedName>
</protein>
<dbReference type="Proteomes" id="UP000655523">
    <property type="component" value="Unassembled WGS sequence"/>
</dbReference>
<gene>
    <name evidence="3" type="ORF">GNZ13_32565</name>
</gene>
<accession>A0A972NT10</accession>